<dbReference type="PROSITE" id="PS00615">
    <property type="entry name" value="C_TYPE_LECTIN_1"/>
    <property type="match status" value="1"/>
</dbReference>
<keyword evidence="10" id="KW-0732">Signal</keyword>
<dbReference type="GO" id="GO:0008081">
    <property type="term" value="F:phosphoric diester hydrolase activity"/>
    <property type="evidence" value="ECO:0007669"/>
    <property type="project" value="InterPro"/>
</dbReference>
<evidence type="ECO:0000256" key="8">
    <source>
        <dbReference type="ARBA" id="ARBA00030474"/>
    </source>
</evidence>
<evidence type="ECO:0000256" key="6">
    <source>
        <dbReference type="ARBA" id="ARBA00022989"/>
    </source>
</evidence>
<evidence type="ECO:0000313" key="12">
    <source>
        <dbReference type="EMBL" id="TDQ45911.1"/>
    </source>
</evidence>
<dbReference type="GO" id="GO:0016020">
    <property type="term" value="C:membrane"/>
    <property type="evidence" value="ECO:0007669"/>
    <property type="project" value="UniProtKB-SubCell"/>
</dbReference>
<evidence type="ECO:0000256" key="10">
    <source>
        <dbReference type="SAM" id="SignalP"/>
    </source>
</evidence>
<dbReference type="PROSITE" id="PS50007">
    <property type="entry name" value="PIPLC_X_DOMAIN"/>
    <property type="match status" value="1"/>
</dbReference>
<dbReference type="InterPro" id="IPR000909">
    <property type="entry name" value="PLipase_C_PInositol-sp_X_dom"/>
</dbReference>
<evidence type="ECO:0000259" key="11">
    <source>
        <dbReference type="PROSITE" id="PS50041"/>
    </source>
</evidence>
<dbReference type="PROSITE" id="PS50041">
    <property type="entry name" value="C_TYPE_LECTIN_2"/>
    <property type="match status" value="1"/>
</dbReference>
<dbReference type="AlphaFoldDB" id="A0A4R6UGH5"/>
<evidence type="ECO:0000256" key="3">
    <source>
        <dbReference type="ARBA" id="ARBA00012581"/>
    </source>
</evidence>
<dbReference type="InterPro" id="IPR051008">
    <property type="entry name" value="Telomere_Capping_Maintenance"/>
</dbReference>
<dbReference type="InterPro" id="IPR018378">
    <property type="entry name" value="C-type_lectin_CS"/>
</dbReference>
<keyword evidence="13" id="KW-1185">Reference proteome</keyword>
<keyword evidence="6" id="KW-1133">Transmembrane helix</keyword>
<organism evidence="12 13">
    <name type="scientific">Permianibacter aggregans</name>
    <dbReference type="NCBI Taxonomy" id="1510150"/>
    <lineage>
        <taxon>Bacteria</taxon>
        <taxon>Pseudomonadati</taxon>
        <taxon>Pseudomonadota</taxon>
        <taxon>Gammaproteobacteria</taxon>
        <taxon>Pseudomonadales</taxon>
        <taxon>Pseudomonadaceae</taxon>
        <taxon>Permianibacter</taxon>
    </lineage>
</organism>
<dbReference type="SUPFAM" id="SSF56436">
    <property type="entry name" value="C-type lectin-like"/>
    <property type="match status" value="1"/>
</dbReference>
<evidence type="ECO:0000256" key="9">
    <source>
        <dbReference type="ARBA" id="ARBA00030782"/>
    </source>
</evidence>
<dbReference type="EC" id="4.6.1.13" evidence="3"/>
<reference evidence="12 13" key="1">
    <citation type="submission" date="2019-03" db="EMBL/GenBank/DDBJ databases">
        <title>Genomic Encyclopedia of Type Strains, Phase IV (KMG-IV): sequencing the most valuable type-strain genomes for metagenomic binning, comparative biology and taxonomic classification.</title>
        <authorList>
            <person name="Goeker M."/>
        </authorList>
    </citation>
    <scope>NUCLEOTIDE SEQUENCE [LARGE SCALE GENOMIC DNA]</scope>
    <source>
        <strain evidence="12 13">DSM 103792</strain>
    </source>
</reference>
<dbReference type="Pfam" id="PF00388">
    <property type="entry name" value="PI-PLC-X"/>
    <property type="match status" value="1"/>
</dbReference>
<dbReference type="SUPFAM" id="SSF51695">
    <property type="entry name" value="PLC-like phosphodiesterases"/>
    <property type="match status" value="1"/>
</dbReference>
<feature type="domain" description="C-type lectin" evidence="11">
    <location>
        <begin position="277"/>
        <end position="324"/>
    </location>
</feature>
<dbReference type="Pfam" id="PF00059">
    <property type="entry name" value="Lectin_C"/>
    <property type="match status" value="1"/>
</dbReference>
<comment type="subcellular location">
    <subcellularLocation>
        <location evidence="2">Membrane</location>
    </subcellularLocation>
</comment>
<dbReference type="RefSeq" id="WP_133592254.1">
    <property type="nucleotide sequence ID" value="NZ_CP037953.1"/>
</dbReference>
<dbReference type="InterPro" id="IPR001304">
    <property type="entry name" value="C-type_lectin-like"/>
</dbReference>
<accession>A0A4R6UGH5</accession>
<comment type="caution">
    <text evidence="12">The sequence shown here is derived from an EMBL/GenBank/DDBJ whole genome shotgun (WGS) entry which is preliminary data.</text>
</comment>
<gene>
    <name evidence="12" type="ORF">EV696_11614</name>
</gene>
<comment type="catalytic activity">
    <reaction evidence="1">
        <text>a 1,2-diacyl-sn-glycero-3-phospho-(1D-myo-inositol) = 1D-myo-inositol 1,2-cyclic phosphate + a 1,2-diacyl-sn-glycerol</text>
        <dbReference type="Rhea" id="RHEA:17093"/>
        <dbReference type="ChEBI" id="CHEBI:17815"/>
        <dbReference type="ChEBI" id="CHEBI:57880"/>
        <dbReference type="ChEBI" id="CHEBI:58484"/>
        <dbReference type="EC" id="4.6.1.13"/>
    </reaction>
</comment>
<dbReference type="InterPro" id="IPR016187">
    <property type="entry name" value="CTDL_fold"/>
</dbReference>
<evidence type="ECO:0000256" key="2">
    <source>
        <dbReference type="ARBA" id="ARBA00004370"/>
    </source>
</evidence>
<dbReference type="EMBL" id="SNYM01000016">
    <property type="protein sequence ID" value="TDQ45911.1"/>
    <property type="molecule type" value="Genomic_DNA"/>
</dbReference>
<dbReference type="Gene3D" id="3.20.20.190">
    <property type="entry name" value="Phosphatidylinositol (PI) phosphodiesterase"/>
    <property type="match status" value="1"/>
</dbReference>
<feature type="chain" id="PRO_5020636349" description="1-phosphatidylinositol phosphodiesterase" evidence="10">
    <location>
        <begin position="22"/>
        <end position="398"/>
    </location>
</feature>
<evidence type="ECO:0000256" key="5">
    <source>
        <dbReference type="ARBA" id="ARBA00022692"/>
    </source>
</evidence>
<keyword evidence="5" id="KW-0812">Transmembrane</keyword>
<dbReference type="OrthoDB" id="195526at2"/>
<evidence type="ECO:0000256" key="4">
    <source>
        <dbReference type="ARBA" id="ARBA00019758"/>
    </source>
</evidence>
<feature type="signal peptide" evidence="10">
    <location>
        <begin position="1"/>
        <end position="21"/>
    </location>
</feature>
<evidence type="ECO:0000256" key="1">
    <source>
        <dbReference type="ARBA" id="ARBA00001316"/>
    </source>
</evidence>
<dbReference type="PANTHER" id="PTHR35518">
    <property type="entry name" value="MAINTENANCE OF TELOMOERE CAPPING"/>
    <property type="match status" value="1"/>
</dbReference>
<name>A0A4R6UGH5_9GAMM</name>
<proteinExistence type="predicted"/>
<evidence type="ECO:0000256" key="7">
    <source>
        <dbReference type="ARBA" id="ARBA00023136"/>
    </source>
</evidence>
<evidence type="ECO:0000313" key="13">
    <source>
        <dbReference type="Proteomes" id="UP000295375"/>
    </source>
</evidence>
<protein>
    <recommendedName>
        <fullName evidence="4">1-phosphatidylinositol phosphodiesterase</fullName>
        <ecNumber evidence="3">4.6.1.13</ecNumber>
    </recommendedName>
    <alternativeName>
        <fullName evidence="8">Phosphatidylinositol diacylglycerol-lyase</fullName>
    </alternativeName>
    <alternativeName>
        <fullName evidence="9">Phosphatidylinositol-specific phospholipase C</fullName>
    </alternativeName>
</protein>
<dbReference type="Proteomes" id="UP000295375">
    <property type="component" value="Unassembled WGS sequence"/>
</dbReference>
<dbReference type="GO" id="GO:0006629">
    <property type="term" value="P:lipid metabolic process"/>
    <property type="evidence" value="ECO:0007669"/>
    <property type="project" value="InterPro"/>
</dbReference>
<keyword evidence="7" id="KW-0472">Membrane</keyword>
<sequence>MKLKSLWLAALSCCLQATVFADGIDDFNQSWVGQALAKQRLLDRFAPMADNNIPGTHNSYNSEAYRSCNFSVGCRYLDPQQKYSIRDQLRMGARFIEIDVHWTTKMESLFSWPKRLLMCHGVCSPNDKYLTEGLDEIKAWLNSADSNDQVLILYIEDHMSGRYQEAFDQINARFGDKTFKSNGCQSIPNTLSKDTVLKAGKRVLLWGDGGCSSNTAWKQTAFTGLGDIGRIWEDRTALGTIKNVIEGGSTKYISANDVSTFFREGANIVNLDNMVTSDGRLTAAVWSWDNGEPNNAGNEDCAMQWSNGRWNDATCHSYYPYACKHRATGAWQITTQQGQWQNGAAACSALGNMFDFAVPTNAQSNHALKLVKEVAGVQNVWLNHDDGQQEGVWKVEGR</sequence>
<dbReference type="PANTHER" id="PTHR35518:SF2">
    <property type="entry name" value="MAINTENANCE OF TELOMERE CAPPING PROTEIN 6"/>
    <property type="match status" value="1"/>
</dbReference>
<dbReference type="GO" id="GO:0004436">
    <property type="term" value="F:phosphatidylinositol diacylglycerol-lyase activity"/>
    <property type="evidence" value="ECO:0007669"/>
    <property type="project" value="UniProtKB-EC"/>
</dbReference>
<dbReference type="InterPro" id="IPR017946">
    <property type="entry name" value="PLC-like_Pdiesterase_TIM-brl"/>
</dbReference>